<dbReference type="OrthoDB" id="9804264at2"/>
<dbReference type="RefSeq" id="WP_114404028.1">
    <property type="nucleotide sequence ID" value="NZ_QOWE01000001.1"/>
</dbReference>
<dbReference type="Proteomes" id="UP000253383">
    <property type="component" value="Unassembled WGS sequence"/>
</dbReference>
<evidence type="ECO:0000256" key="4">
    <source>
        <dbReference type="PIRSR" id="PIRSR000390-2"/>
    </source>
</evidence>
<organism evidence="6 7">
    <name type="scientific">Larkinella punicea</name>
    <dbReference type="NCBI Taxonomy" id="2315727"/>
    <lineage>
        <taxon>Bacteria</taxon>
        <taxon>Pseudomonadati</taxon>
        <taxon>Bacteroidota</taxon>
        <taxon>Cytophagia</taxon>
        <taxon>Cytophagales</taxon>
        <taxon>Spirosomataceae</taxon>
        <taxon>Larkinella</taxon>
    </lineage>
</organism>
<evidence type="ECO:0000256" key="1">
    <source>
        <dbReference type="ARBA" id="ARBA00022898"/>
    </source>
</evidence>
<keyword evidence="6" id="KW-0032">Aminotransferase</keyword>
<dbReference type="InterPro" id="IPR015422">
    <property type="entry name" value="PyrdxlP-dep_Trfase_small"/>
</dbReference>
<sequence length="363" mass="40696">MIPHLDLRQVNQPYAEALQAAACRVLSSGWFVLGHEVEAFETGFAAYCGVKHCIGVGNGLEAIHLIFKAMNFPEGSEIIVPANTYIATILPITALGLTPVWAEPDPRTYTLAAPQIEPLITEKTRAIVVVHLYGRCCDMAPIEELARKYNLKLIEDAAQAHGATYQNRKAGNLSDAAAFSFYPTKNLGALGDAGGVVTNDDELAHQVRLLRNYGSEQKYIHRIPGMNSRLDELQAAFLRVKLSHLDADNRRRQALAARYLAEIHHPSLQMPPADAIDQDVWHLFVVRHPQREAFMTYLRQKNIGTVIHYPVAPHQQDAYREYRYLDLPLTEQLHREVLSLPLNTVLTDAEADYIIETINESPY</sequence>
<dbReference type="GO" id="GO:0030170">
    <property type="term" value="F:pyridoxal phosphate binding"/>
    <property type="evidence" value="ECO:0007669"/>
    <property type="project" value="TreeGrafter"/>
</dbReference>
<keyword evidence="7" id="KW-1185">Reference proteome</keyword>
<name>A0A368JX25_9BACT</name>
<feature type="active site" description="Proton acceptor" evidence="3">
    <location>
        <position position="185"/>
    </location>
</feature>
<dbReference type="Pfam" id="PF01041">
    <property type="entry name" value="DegT_DnrJ_EryC1"/>
    <property type="match status" value="1"/>
</dbReference>
<dbReference type="Gene3D" id="3.40.640.10">
    <property type="entry name" value="Type I PLP-dependent aspartate aminotransferase-like (Major domain)"/>
    <property type="match status" value="1"/>
</dbReference>
<dbReference type="EMBL" id="QOWE01000001">
    <property type="protein sequence ID" value="RCR71496.1"/>
    <property type="molecule type" value="Genomic_DNA"/>
</dbReference>
<keyword evidence="6" id="KW-0808">Transferase</keyword>
<evidence type="ECO:0000313" key="6">
    <source>
        <dbReference type="EMBL" id="RCR71496.1"/>
    </source>
</evidence>
<dbReference type="InterPro" id="IPR015424">
    <property type="entry name" value="PyrdxlP-dep_Trfase"/>
</dbReference>
<dbReference type="Gene3D" id="3.90.1150.10">
    <property type="entry name" value="Aspartate Aminotransferase, domain 1"/>
    <property type="match status" value="1"/>
</dbReference>
<dbReference type="CDD" id="cd00616">
    <property type="entry name" value="AHBA_syn"/>
    <property type="match status" value="1"/>
</dbReference>
<gene>
    <name evidence="6" type="ORF">DUE52_00760</name>
</gene>
<dbReference type="PANTHER" id="PTHR30244">
    <property type="entry name" value="TRANSAMINASE"/>
    <property type="match status" value="1"/>
</dbReference>
<evidence type="ECO:0000256" key="3">
    <source>
        <dbReference type="PIRSR" id="PIRSR000390-1"/>
    </source>
</evidence>
<accession>A0A368JX25</accession>
<evidence type="ECO:0000313" key="7">
    <source>
        <dbReference type="Proteomes" id="UP000253383"/>
    </source>
</evidence>
<proteinExistence type="inferred from homology"/>
<reference evidence="6 7" key="1">
    <citation type="submission" date="2018-07" db="EMBL/GenBank/DDBJ databases">
        <title>Genome analysis of Larkinella rosea.</title>
        <authorList>
            <person name="Zhou Z."/>
            <person name="Wang G."/>
        </authorList>
    </citation>
    <scope>NUCLEOTIDE SEQUENCE [LARGE SCALE GENOMIC DNA]</scope>
    <source>
        <strain evidence="7">zzj9</strain>
    </source>
</reference>
<dbReference type="InterPro" id="IPR000653">
    <property type="entry name" value="DegT/StrS_aminotransferase"/>
</dbReference>
<dbReference type="InterPro" id="IPR015421">
    <property type="entry name" value="PyrdxlP-dep_Trfase_major"/>
</dbReference>
<dbReference type="SUPFAM" id="SSF53383">
    <property type="entry name" value="PLP-dependent transferases"/>
    <property type="match status" value="1"/>
</dbReference>
<dbReference type="PIRSF" id="PIRSF000390">
    <property type="entry name" value="PLP_StrS"/>
    <property type="match status" value="1"/>
</dbReference>
<comment type="similarity">
    <text evidence="2 5">Belongs to the DegT/DnrJ/EryC1 family.</text>
</comment>
<keyword evidence="1 4" id="KW-0663">Pyridoxal phosphate</keyword>
<evidence type="ECO:0000256" key="5">
    <source>
        <dbReference type="RuleBase" id="RU004508"/>
    </source>
</evidence>
<feature type="modified residue" description="N6-(pyridoxal phosphate)lysine" evidence="4">
    <location>
        <position position="185"/>
    </location>
</feature>
<dbReference type="AlphaFoldDB" id="A0A368JX25"/>
<evidence type="ECO:0000256" key="2">
    <source>
        <dbReference type="ARBA" id="ARBA00037999"/>
    </source>
</evidence>
<dbReference type="PANTHER" id="PTHR30244:SF36">
    <property type="entry name" value="3-OXO-GLUCOSE-6-PHOSPHATE:GLUTAMATE AMINOTRANSFERASE"/>
    <property type="match status" value="1"/>
</dbReference>
<dbReference type="GO" id="GO:0008483">
    <property type="term" value="F:transaminase activity"/>
    <property type="evidence" value="ECO:0007669"/>
    <property type="project" value="UniProtKB-KW"/>
</dbReference>
<protein>
    <submittedName>
        <fullName evidence="6">DegT/DnrJ/EryC1/StrS family aminotransferase</fullName>
    </submittedName>
</protein>
<comment type="caution">
    <text evidence="6">The sequence shown here is derived from an EMBL/GenBank/DDBJ whole genome shotgun (WGS) entry which is preliminary data.</text>
</comment>
<dbReference type="GO" id="GO:0000271">
    <property type="term" value="P:polysaccharide biosynthetic process"/>
    <property type="evidence" value="ECO:0007669"/>
    <property type="project" value="TreeGrafter"/>
</dbReference>